<dbReference type="InterPro" id="IPR036063">
    <property type="entry name" value="Smr_dom_sf"/>
</dbReference>
<evidence type="ECO:0000313" key="2">
    <source>
        <dbReference type="EMBL" id="AEM42094.1"/>
    </source>
</evidence>
<proteinExistence type="predicted"/>
<organism evidence="2 3">
    <name type="scientific">Ketogulonicigenium vulgare (strain WSH-001)</name>
    <dbReference type="NCBI Taxonomy" id="759362"/>
    <lineage>
        <taxon>Bacteria</taxon>
        <taxon>Pseudomonadati</taxon>
        <taxon>Pseudomonadota</taxon>
        <taxon>Alphaproteobacteria</taxon>
        <taxon>Rhodobacterales</taxon>
        <taxon>Roseobacteraceae</taxon>
        <taxon>Ketogulonicigenium</taxon>
    </lineage>
</organism>
<dbReference type="PANTHER" id="PTHR35562:SF2">
    <property type="entry name" value="DNA ENDONUCLEASE SMRA-RELATED"/>
    <property type="match status" value="1"/>
</dbReference>
<evidence type="ECO:0000313" key="3">
    <source>
        <dbReference type="Proteomes" id="UP000000692"/>
    </source>
</evidence>
<dbReference type="PANTHER" id="PTHR35562">
    <property type="entry name" value="DNA ENDONUCLEASE SMRA-RELATED"/>
    <property type="match status" value="1"/>
</dbReference>
<dbReference type="InterPro" id="IPR002625">
    <property type="entry name" value="Smr_dom"/>
</dbReference>
<sequence length="203" mass="22753">MARRGRNASADERALWDLVTRRDTRLKLDKSGFTPLASPMKAPVVVDVPAPVFTPLAPAPFRLGQKAGTKKPRHDIAPPIHESLSRAPLQMDAKTHKTMVRGKLHPEGRIDLHGMTMDEAHPALLSFIAHSHMMGRRLVLVITGKGKQREEFAPMPSRMGVLRHAVPQWLRMAPLHGMVLEVRPAHISHGGMGAYYVYLRRRR</sequence>
<protein>
    <submittedName>
        <fullName evidence="2">Smr protein/MutS2</fullName>
    </submittedName>
</protein>
<dbReference type="eggNOG" id="COG2840">
    <property type="taxonomic scope" value="Bacteria"/>
</dbReference>
<dbReference type="RefSeq" id="WP_013385484.1">
    <property type="nucleotide sequence ID" value="NC_017384.1"/>
</dbReference>
<dbReference type="KEGG" id="kvl:KVU_2256"/>
<dbReference type="OrthoDB" id="7165597at2"/>
<feature type="domain" description="Smr" evidence="1">
    <location>
        <begin position="110"/>
        <end position="200"/>
    </location>
</feature>
<reference evidence="2 3" key="1">
    <citation type="journal article" date="2011" name="J. Bacteriol.">
        <title>Complete genome sequence of the industrial strain Ketogulonicigenium vulgare WSH-001.</title>
        <authorList>
            <person name="Liu L."/>
            <person name="Li Y."/>
            <person name="Zhang J."/>
            <person name="Zhou Z."/>
            <person name="Liu J."/>
            <person name="Li X."/>
            <person name="Zhou J."/>
            <person name="Du G."/>
            <person name="Wang L."/>
            <person name="Chen J."/>
        </authorList>
    </citation>
    <scope>NUCLEOTIDE SEQUENCE [LARGE SCALE GENOMIC DNA]</scope>
    <source>
        <strain evidence="2 3">WSH-001</strain>
    </source>
</reference>
<gene>
    <name evidence="2" type="ordered locus">KVU_2256</name>
</gene>
<dbReference type="SMART" id="SM00463">
    <property type="entry name" value="SMR"/>
    <property type="match status" value="1"/>
</dbReference>
<dbReference type="HOGENOM" id="CLU_055978_2_0_5"/>
<dbReference type="Gene3D" id="3.30.1370.110">
    <property type="match status" value="1"/>
</dbReference>
<dbReference type="Pfam" id="PF01713">
    <property type="entry name" value="Smr"/>
    <property type="match status" value="1"/>
</dbReference>
<dbReference type="Proteomes" id="UP000000692">
    <property type="component" value="Chromosome"/>
</dbReference>
<accession>F9Y697</accession>
<dbReference type="EMBL" id="CP002018">
    <property type="protein sequence ID" value="AEM42094.1"/>
    <property type="molecule type" value="Genomic_DNA"/>
</dbReference>
<keyword evidence="3" id="KW-1185">Reference proteome</keyword>
<name>F9Y697_KETVW</name>
<dbReference type="PROSITE" id="PS50828">
    <property type="entry name" value="SMR"/>
    <property type="match status" value="1"/>
</dbReference>
<evidence type="ECO:0000259" key="1">
    <source>
        <dbReference type="PROSITE" id="PS50828"/>
    </source>
</evidence>
<dbReference type="AlphaFoldDB" id="F9Y697"/>
<dbReference type="SUPFAM" id="SSF160443">
    <property type="entry name" value="SMR domain-like"/>
    <property type="match status" value="1"/>
</dbReference>